<proteinExistence type="predicted"/>
<feature type="signal peptide" evidence="1">
    <location>
        <begin position="1"/>
        <end position="24"/>
    </location>
</feature>
<dbReference type="Gene3D" id="2.80.10.50">
    <property type="match status" value="1"/>
</dbReference>
<protein>
    <submittedName>
        <fullName evidence="2">Uncharacterized protein</fullName>
    </submittedName>
</protein>
<name>A0ABR9JU38_9ACTN</name>
<dbReference type="Pfam" id="PF17164">
    <property type="entry name" value="DUF5122"/>
    <property type="match status" value="1"/>
</dbReference>
<evidence type="ECO:0000256" key="1">
    <source>
        <dbReference type="SAM" id="SignalP"/>
    </source>
</evidence>
<dbReference type="PANTHER" id="PTHR31778">
    <property type="entry name" value="BUD SITE SELECTION PROTEIN RAX2"/>
    <property type="match status" value="1"/>
</dbReference>
<keyword evidence="1" id="KW-0732">Signal</keyword>
<dbReference type="SUPFAM" id="SSF50998">
    <property type="entry name" value="Quinoprotein alcohol dehydrogenase-like"/>
    <property type="match status" value="1"/>
</dbReference>
<gene>
    <name evidence="2" type="ORF">H4W34_003915</name>
</gene>
<evidence type="ECO:0000313" key="2">
    <source>
        <dbReference type="EMBL" id="MBE1534082.1"/>
    </source>
</evidence>
<accession>A0ABR9JU38</accession>
<reference evidence="2 3" key="1">
    <citation type="submission" date="2020-10" db="EMBL/GenBank/DDBJ databases">
        <title>Sequencing the genomes of 1000 actinobacteria strains.</title>
        <authorList>
            <person name="Klenk H.-P."/>
        </authorList>
    </citation>
    <scope>NUCLEOTIDE SEQUENCE [LARGE SCALE GENOMIC DNA]</scope>
    <source>
        <strain evidence="2 3">DSM 46744</strain>
    </source>
</reference>
<comment type="caution">
    <text evidence="2">The sequence shown here is derived from an EMBL/GenBank/DDBJ whole genome shotgun (WGS) entry which is preliminary data.</text>
</comment>
<dbReference type="PANTHER" id="PTHR31778:SF2">
    <property type="entry name" value="BUD SITE SELECTION PROTEIN RAX2"/>
    <property type="match status" value="1"/>
</dbReference>
<dbReference type="InterPro" id="IPR011047">
    <property type="entry name" value="Quinoprotein_ADH-like_sf"/>
</dbReference>
<feature type="chain" id="PRO_5045518899" evidence="1">
    <location>
        <begin position="25"/>
        <end position="421"/>
    </location>
</feature>
<dbReference type="InterPro" id="IPR013431">
    <property type="entry name" value="Delta_60_rpt"/>
</dbReference>
<dbReference type="Proteomes" id="UP000627838">
    <property type="component" value="Unassembled WGS sequence"/>
</dbReference>
<keyword evidence="3" id="KW-1185">Reference proteome</keyword>
<dbReference type="EMBL" id="JADBDZ010000001">
    <property type="protein sequence ID" value="MBE1534082.1"/>
    <property type="molecule type" value="Genomic_DNA"/>
</dbReference>
<organism evidence="2 3">
    <name type="scientific">Actinomadura algeriensis</name>
    <dbReference type="NCBI Taxonomy" id="1679523"/>
    <lineage>
        <taxon>Bacteria</taxon>
        <taxon>Bacillati</taxon>
        <taxon>Actinomycetota</taxon>
        <taxon>Actinomycetes</taxon>
        <taxon>Streptosporangiales</taxon>
        <taxon>Thermomonosporaceae</taxon>
        <taxon>Actinomadura</taxon>
    </lineage>
</organism>
<sequence length="421" mass="44078">MRKRSAAAATLLGAALLFPAAAQADIAHPSVVSADPVDGTPHVLDGTVRAIAVVGSTVVVGGNFERVREAAAGAKAIARGNLFAFDLSTGKISTTFVPQIDGTVYTLQPGPDGTVYVGGRFKQVAGAATGPVARLQVSTGKVVTSFKPAVPRGKVASMVRRGNRLYIGGTFTQVAKKAVTGLARLNATTGALDPTFDITLSEPRAGTLKVANLIVNPQDTRLVVSGTFTRAEGKRRYQIAMIDTGAKQAAVASWATDAYTSPCNRQSFDTYMRGMDFSPDGSYFVVTTTGGPYGRRQMCDTAARWETNKTGSGQKATWVNHTGGDTLLSTAVTGVAVYVGGHQRWMDNPYGSDYPGPGSAARPGIAALHPKTGKALSWNPTRSRGHGVEALVATPKGLLVGSDTDELGHEFHGRIGMFPLR</sequence>
<dbReference type="RefSeq" id="WP_192760517.1">
    <property type="nucleotide sequence ID" value="NZ_JADBDZ010000001.1"/>
</dbReference>
<evidence type="ECO:0000313" key="3">
    <source>
        <dbReference type="Proteomes" id="UP000627838"/>
    </source>
</evidence>